<dbReference type="EMBL" id="AVOT02006588">
    <property type="protein sequence ID" value="MBW0481961.1"/>
    <property type="molecule type" value="Genomic_DNA"/>
</dbReference>
<name>A0A9Q3GW00_9BASI</name>
<evidence type="ECO:0000313" key="3">
    <source>
        <dbReference type="Proteomes" id="UP000765509"/>
    </source>
</evidence>
<sequence>MSFENDNYSLDKYPYEWCLRQSKRLEAIDPQMNIQMRNHKLLTQMQGELERAVKCRCNQSCTIDYIVNTLQDVRKRKNIGKYSQFKRSSFKRKQPLRVDFKEKPKEKMAEVTKKKNNCYNCGSTYHYANNFPKAKKKVHAIEQLLEKESPTEDSESDSVGYAIEEPSDDDQYPIE</sequence>
<protein>
    <submittedName>
        <fullName evidence="2">Uncharacterized protein</fullName>
    </submittedName>
</protein>
<organism evidence="2 3">
    <name type="scientific">Austropuccinia psidii MF-1</name>
    <dbReference type="NCBI Taxonomy" id="1389203"/>
    <lineage>
        <taxon>Eukaryota</taxon>
        <taxon>Fungi</taxon>
        <taxon>Dikarya</taxon>
        <taxon>Basidiomycota</taxon>
        <taxon>Pucciniomycotina</taxon>
        <taxon>Pucciniomycetes</taxon>
        <taxon>Pucciniales</taxon>
        <taxon>Sphaerophragmiaceae</taxon>
        <taxon>Austropuccinia</taxon>
    </lineage>
</organism>
<comment type="caution">
    <text evidence="2">The sequence shown here is derived from an EMBL/GenBank/DDBJ whole genome shotgun (WGS) entry which is preliminary data.</text>
</comment>
<dbReference type="AlphaFoldDB" id="A0A9Q3GW00"/>
<gene>
    <name evidence="2" type="ORF">O181_021676</name>
</gene>
<dbReference type="Proteomes" id="UP000765509">
    <property type="component" value="Unassembled WGS sequence"/>
</dbReference>
<feature type="region of interest" description="Disordered" evidence="1">
    <location>
        <begin position="146"/>
        <end position="175"/>
    </location>
</feature>
<feature type="compositionally biased region" description="Acidic residues" evidence="1">
    <location>
        <begin position="165"/>
        <end position="175"/>
    </location>
</feature>
<evidence type="ECO:0000313" key="2">
    <source>
        <dbReference type="EMBL" id="MBW0481961.1"/>
    </source>
</evidence>
<keyword evidence="3" id="KW-1185">Reference proteome</keyword>
<evidence type="ECO:0000256" key="1">
    <source>
        <dbReference type="SAM" id="MobiDB-lite"/>
    </source>
</evidence>
<proteinExistence type="predicted"/>
<accession>A0A9Q3GW00</accession>
<reference evidence="2" key="1">
    <citation type="submission" date="2021-03" db="EMBL/GenBank/DDBJ databases">
        <title>Draft genome sequence of rust myrtle Austropuccinia psidii MF-1, a brazilian biotype.</title>
        <authorList>
            <person name="Quecine M.C."/>
            <person name="Pachon D.M.R."/>
            <person name="Bonatelli M.L."/>
            <person name="Correr F.H."/>
            <person name="Franceschini L.M."/>
            <person name="Leite T.F."/>
            <person name="Margarido G.R.A."/>
            <person name="Almeida C.A."/>
            <person name="Ferrarezi J.A."/>
            <person name="Labate C.A."/>
        </authorList>
    </citation>
    <scope>NUCLEOTIDE SEQUENCE</scope>
    <source>
        <strain evidence="2">MF-1</strain>
    </source>
</reference>